<feature type="domain" description="NADH-Ubiquinone oxidoreductase (complex I) chain 5 N-terminal" evidence="10">
    <location>
        <begin position="73"/>
        <end position="113"/>
    </location>
</feature>
<dbReference type="InterPro" id="IPR050586">
    <property type="entry name" value="CPA3_Na-H_Antiporter_D"/>
</dbReference>
<evidence type="ECO:0000256" key="7">
    <source>
        <dbReference type="RuleBase" id="RU000320"/>
    </source>
</evidence>
<dbReference type="AlphaFoldDB" id="A0A8J6N8K8"/>
<feature type="transmembrane region" description="Helical" evidence="8">
    <location>
        <begin position="165"/>
        <end position="185"/>
    </location>
</feature>
<feature type="transmembrane region" description="Helical" evidence="8">
    <location>
        <begin position="136"/>
        <end position="153"/>
    </location>
</feature>
<feature type="transmembrane region" description="Helical" evidence="8">
    <location>
        <begin position="459"/>
        <end position="479"/>
    </location>
</feature>
<evidence type="ECO:0000256" key="6">
    <source>
        <dbReference type="ARBA" id="ARBA00023136"/>
    </source>
</evidence>
<feature type="transmembrane region" description="Helical" evidence="8">
    <location>
        <begin position="6"/>
        <end position="26"/>
    </location>
</feature>
<feature type="transmembrane region" description="Helical" evidence="8">
    <location>
        <begin position="112"/>
        <end position="130"/>
    </location>
</feature>
<evidence type="ECO:0000256" key="8">
    <source>
        <dbReference type="SAM" id="Phobius"/>
    </source>
</evidence>
<evidence type="ECO:0000256" key="2">
    <source>
        <dbReference type="ARBA" id="ARBA00005346"/>
    </source>
</evidence>
<feature type="domain" description="NADH:quinone oxidoreductase/Mrp antiporter transmembrane" evidence="9">
    <location>
        <begin position="129"/>
        <end position="424"/>
    </location>
</feature>
<feature type="transmembrane region" description="Helical" evidence="8">
    <location>
        <begin position="413"/>
        <end position="439"/>
    </location>
</feature>
<dbReference type="GO" id="GO:0005886">
    <property type="term" value="C:plasma membrane"/>
    <property type="evidence" value="ECO:0007669"/>
    <property type="project" value="UniProtKB-SubCell"/>
</dbReference>
<protein>
    <submittedName>
        <fullName evidence="11">Monovalent cation/H+ antiporter subunit D family protein</fullName>
    </submittedName>
</protein>
<feature type="transmembrane region" description="Helical" evidence="8">
    <location>
        <begin position="205"/>
        <end position="226"/>
    </location>
</feature>
<dbReference type="PRINTS" id="PR01434">
    <property type="entry name" value="NADHDHGNASE5"/>
</dbReference>
<sequence>MNGSGWLLVLIMLSSFVPGIIIFGLPEDRVRLRTTLNLCGSLIKIGLIVVLNVGIYLGYSYEIRLPLVAGMEVYLHADPLSALFTTLSSVLWLLTTIYAVGYLEDSPNRSHFFGYFSLCVTVTIGIALAGNLITFILFYEMLTLSTYPLIVHRGTPQSLRAGRNYLVYTLGGGALFFLAAAWLQVLTGPMDFGSDGFASHLVVEHGPLLSLLFVLLIAGVGVKAALVPLHGWLPQAMIAPAPVSALLHAVAVVKAGAFGIVRIVLDVYGLENMIVLGLLPLLTFVATLTILWGSFRALQQDDLKRRLAFSTISQISYIGLGISLADHRLALIGGLVHLVHQGIMKITLFFCAGNLAETLGVHRISEMRGIARRMPWTMGAFTVGALGMIGLPPTAGFVSKWFLGLGALSASNWVVVAVLMLSSLLNAAYFLPILITAWFDRPVGPWPDEKNFGRFETRLMLLCPPLLTAAVVLLIGVLAEAQISPLAWVRFIVEGYLP</sequence>
<feature type="transmembrane region" description="Helical" evidence="8">
    <location>
        <begin position="273"/>
        <end position="295"/>
    </location>
</feature>
<evidence type="ECO:0000259" key="9">
    <source>
        <dbReference type="Pfam" id="PF00361"/>
    </source>
</evidence>
<evidence type="ECO:0000256" key="3">
    <source>
        <dbReference type="ARBA" id="ARBA00022475"/>
    </source>
</evidence>
<feature type="transmembrane region" description="Helical" evidence="8">
    <location>
        <begin position="238"/>
        <end position="261"/>
    </location>
</feature>
<dbReference type="PANTHER" id="PTHR42703">
    <property type="entry name" value="NADH DEHYDROGENASE"/>
    <property type="match status" value="1"/>
</dbReference>
<comment type="subcellular location">
    <subcellularLocation>
        <location evidence="1">Cell membrane</location>
        <topology evidence="1">Multi-pass membrane protein</topology>
    </subcellularLocation>
    <subcellularLocation>
        <location evidence="7">Membrane</location>
        <topology evidence="7">Multi-pass membrane protein</topology>
    </subcellularLocation>
</comment>
<dbReference type="Pfam" id="PF00361">
    <property type="entry name" value="Proton_antipo_M"/>
    <property type="match status" value="1"/>
</dbReference>
<gene>
    <name evidence="11" type="ORF">H8E79_02415</name>
</gene>
<comment type="caution">
    <text evidence="11">The sequence shown here is derived from an EMBL/GenBank/DDBJ whole genome shotgun (WGS) entry which is preliminary data.</text>
</comment>
<keyword evidence="3" id="KW-1003">Cell membrane</keyword>
<accession>A0A8J6N8K8</accession>
<name>A0A8J6N8K8_9BACT</name>
<evidence type="ECO:0000256" key="5">
    <source>
        <dbReference type="ARBA" id="ARBA00022989"/>
    </source>
</evidence>
<dbReference type="InterPro" id="IPR001516">
    <property type="entry name" value="Proton_antipo_N"/>
</dbReference>
<dbReference type="EMBL" id="JACNLK010000026">
    <property type="protein sequence ID" value="MBC8208006.1"/>
    <property type="molecule type" value="Genomic_DNA"/>
</dbReference>
<dbReference type="InterPro" id="IPR001750">
    <property type="entry name" value="ND/Mrp_TM"/>
</dbReference>
<feature type="transmembrane region" description="Helical" evidence="8">
    <location>
        <begin position="38"/>
        <end position="59"/>
    </location>
</feature>
<keyword evidence="5 8" id="KW-1133">Transmembrane helix</keyword>
<feature type="transmembrane region" description="Helical" evidence="8">
    <location>
        <begin position="79"/>
        <end position="100"/>
    </location>
</feature>
<evidence type="ECO:0000259" key="10">
    <source>
        <dbReference type="Pfam" id="PF00662"/>
    </source>
</evidence>
<evidence type="ECO:0000313" key="12">
    <source>
        <dbReference type="Proteomes" id="UP000599024"/>
    </source>
</evidence>
<dbReference type="PANTHER" id="PTHR42703:SF1">
    <property type="entry name" value="NA(+)_H(+) ANTIPORTER SUBUNIT D1"/>
    <property type="match status" value="1"/>
</dbReference>
<reference evidence="11 12" key="1">
    <citation type="submission" date="2020-08" db="EMBL/GenBank/DDBJ databases">
        <title>Bridging the membrane lipid divide: bacteria of the FCB group superphylum have the potential to synthesize archaeal ether lipids.</title>
        <authorList>
            <person name="Villanueva L."/>
            <person name="Von Meijenfeldt F.A.B."/>
            <person name="Westbye A.B."/>
            <person name="Yadav S."/>
            <person name="Hopmans E.C."/>
            <person name="Dutilh B.E."/>
            <person name="Sinninghe Damste J.S."/>
        </authorList>
    </citation>
    <scope>NUCLEOTIDE SEQUENCE [LARGE SCALE GENOMIC DNA]</scope>
    <source>
        <strain evidence="11">NIOZ-UU81</strain>
    </source>
</reference>
<dbReference type="Pfam" id="PF00662">
    <property type="entry name" value="Proton_antipo_N"/>
    <property type="match status" value="1"/>
</dbReference>
<evidence type="ECO:0000313" key="11">
    <source>
        <dbReference type="EMBL" id="MBC8208006.1"/>
    </source>
</evidence>
<feature type="transmembrane region" description="Helical" evidence="8">
    <location>
        <begin position="307"/>
        <end position="325"/>
    </location>
</feature>
<keyword evidence="4 7" id="KW-0812">Transmembrane</keyword>
<feature type="transmembrane region" description="Helical" evidence="8">
    <location>
        <begin position="331"/>
        <end position="355"/>
    </location>
</feature>
<dbReference type="Proteomes" id="UP000599024">
    <property type="component" value="Unassembled WGS sequence"/>
</dbReference>
<comment type="similarity">
    <text evidence="2">Belongs to the CPA3 antiporters (TC 2.A.63) subunit D family.</text>
</comment>
<feature type="transmembrane region" description="Helical" evidence="8">
    <location>
        <begin position="376"/>
        <end position="393"/>
    </location>
</feature>
<evidence type="ECO:0000256" key="1">
    <source>
        <dbReference type="ARBA" id="ARBA00004651"/>
    </source>
</evidence>
<organism evidence="11 12">
    <name type="scientific">Candidatus Desulfatifera sulfidica</name>
    <dbReference type="NCBI Taxonomy" id="2841691"/>
    <lineage>
        <taxon>Bacteria</taxon>
        <taxon>Pseudomonadati</taxon>
        <taxon>Thermodesulfobacteriota</taxon>
        <taxon>Desulfobulbia</taxon>
        <taxon>Desulfobulbales</taxon>
        <taxon>Desulfobulbaceae</taxon>
        <taxon>Candidatus Desulfatifera</taxon>
    </lineage>
</organism>
<proteinExistence type="inferred from homology"/>
<keyword evidence="6 8" id="KW-0472">Membrane</keyword>
<evidence type="ECO:0000256" key="4">
    <source>
        <dbReference type="ARBA" id="ARBA00022692"/>
    </source>
</evidence>